<gene>
    <name evidence="9" type="ORF">FB45DRAFT_899745</name>
</gene>
<feature type="repeat" description="WD" evidence="6">
    <location>
        <begin position="571"/>
        <end position="607"/>
    </location>
</feature>
<keyword evidence="10" id="KW-1185">Reference proteome</keyword>
<dbReference type="PANTHER" id="PTHR19848:SF8">
    <property type="entry name" value="F-BOX AND WD REPEAT DOMAIN CONTAINING 7"/>
    <property type="match status" value="1"/>
</dbReference>
<comment type="caution">
    <text evidence="9">The sequence shown here is derived from an EMBL/GenBank/DDBJ whole genome shotgun (WGS) entry which is preliminary data.</text>
</comment>
<dbReference type="PRINTS" id="PR00320">
    <property type="entry name" value="GPROTEINBRPT"/>
</dbReference>
<dbReference type="Gene3D" id="2.130.10.10">
    <property type="entry name" value="YVTN repeat-like/Quinoprotein amine dehydrogenase"/>
    <property type="match status" value="1"/>
</dbReference>
<sequence length="607" mass="66565">MASAADRFYTQVQSIHIPCSPAHTRPKHRSAGAPPQDGPPIFNTRALSDTLDRVKQEFEVLASELTISRDQRERYEATIAAQSDELDKIRQAVQLLEAQHAKVRQQYEYELRMLRNEARQNQSQSQSQSHSQARPTSAMTTLNSPSIFHGGNAPPTQHSPVLDPHHARDQRDQRDTRDLQRARFLDQGNSSNPKRIKLDQPESNRLPLIGPGSSPASRRAPTPLPAVSLPPPPAAPTQQAYIMNDFLANLDPLNVHPDLKKEGNDWFVMYNPKVKRTLDVSLIHTFAHETVVCCIQFSGDGKYLATGCNRTAQIYDVSSGRKICSLADEASTKKGDLYIRSVRFSPDGRFLATGAEDERIRIWDIEERSIRAVFEGHHQDIYSLDFSLDGRRLVSGSGDATVRVWDLELDALPPPSNGNSNGPPPHSTPLRILTAHAETPAPDDDAGVMSVALSPDASLVAAGCVDSLVRVWSLATGQLVEVLRGHTNSVHSVVWMRDGGGVVSGALDNTIRCWDLRSASGKGKVPCTVFAGHKDYVLSVGISRDAQWVVSGSKDRGVHFWDSAGVVQCMLQGHKNSVISTSLHPVGNLLATGSGDKLARIWNYSPV</sequence>
<feature type="region of interest" description="Disordered" evidence="7">
    <location>
        <begin position="117"/>
        <end position="232"/>
    </location>
</feature>
<dbReference type="InterPro" id="IPR013890">
    <property type="entry name" value="Tscrpt_rep_Tup1_N"/>
</dbReference>
<reference evidence="9" key="1">
    <citation type="submission" date="2023-03" db="EMBL/GenBank/DDBJ databases">
        <title>Massive genome expansion in bonnet fungi (Mycena s.s.) driven by repeated elements and novel gene families across ecological guilds.</title>
        <authorList>
            <consortium name="Lawrence Berkeley National Laboratory"/>
            <person name="Harder C.B."/>
            <person name="Miyauchi S."/>
            <person name="Viragh M."/>
            <person name="Kuo A."/>
            <person name="Thoen E."/>
            <person name="Andreopoulos B."/>
            <person name="Lu D."/>
            <person name="Skrede I."/>
            <person name="Drula E."/>
            <person name="Henrissat B."/>
            <person name="Morin E."/>
            <person name="Kohler A."/>
            <person name="Barry K."/>
            <person name="LaButti K."/>
            <person name="Morin E."/>
            <person name="Salamov A."/>
            <person name="Lipzen A."/>
            <person name="Mereny Z."/>
            <person name="Hegedus B."/>
            <person name="Baldrian P."/>
            <person name="Stursova M."/>
            <person name="Weitz H."/>
            <person name="Taylor A."/>
            <person name="Grigoriev I.V."/>
            <person name="Nagy L.G."/>
            <person name="Martin F."/>
            <person name="Kauserud H."/>
        </authorList>
    </citation>
    <scope>NUCLEOTIDE SEQUENCE</scope>
    <source>
        <strain evidence="9">9284</strain>
    </source>
</reference>
<evidence type="ECO:0000256" key="1">
    <source>
        <dbReference type="ARBA" id="ARBA00022491"/>
    </source>
</evidence>
<dbReference type="EMBL" id="JARKIF010000004">
    <property type="protein sequence ID" value="KAJ7641244.1"/>
    <property type="molecule type" value="Genomic_DNA"/>
</dbReference>
<feature type="repeat" description="WD" evidence="6">
    <location>
        <begin position="339"/>
        <end position="373"/>
    </location>
</feature>
<dbReference type="InterPro" id="IPR001680">
    <property type="entry name" value="WD40_rpt"/>
</dbReference>
<feature type="domain" description="Transcriptional repressor Tup1 N-terminal" evidence="8">
    <location>
        <begin position="47"/>
        <end position="120"/>
    </location>
</feature>
<dbReference type="InterPro" id="IPR036322">
    <property type="entry name" value="WD40_repeat_dom_sf"/>
</dbReference>
<dbReference type="PROSITE" id="PS00678">
    <property type="entry name" value="WD_REPEATS_1"/>
    <property type="match status" value="2"/>
</dbReference>
<evidence type="ECO:0000256" key="7">
    <source>
        <dbReference type="SAM" id="MobiDB-lite"/>
    </source>
</evidence>
<feature type="compositionally biased region" description="Pro residues" evidence="7">
    <location>
        <begin position="222"/>
        <end position="232"/>
    </location>
</feature>
<accession>A0AAD7C7H4</accession>
<dbReference type="PROSITE" id="PS50082">
    <property type="entry name" value="WD_REPEATS_2"/>
    <property type="match status" value="6"/>
</dbReference>
<keyword evidence="4" id="KW-0805">Transcription regulation</keyword>
<dbReference type="CDD" id="cd00200">
    <property type="entry name" value="WD40"/>
    <property type="match status" value="1"/>
</dbReference>
<keyword evidence="3" id="KW-0677">Repeat</keyword>
<feature type="compositionally biased region" description="Low complexity" evidence="7">
    <location>
        <begin position="122"/>
        <end position="132"/>
    </location>
</feature>
<dbReference type="InterPro" id="IPR020472">
    <property type="entry name" value="WD40_PAC1"/>
</dbReference>
<feature type="repeat" description="WD" evidence="6">
    <location>
        <begin position="483"/>
        <end position="518"/>
    </location>
</feature>
<proteinExistence type="predicted"/>
<keyword evidence="1" id="KW-0678">Repressor</keyword>
<evidence type="ECO:0000256" key="5">
    <source>
        <dbReference type="ARBA" id="ARBA00023163"/>
    </source>
</evidence>
<dbReference type="Pfam" id="PF08581">
    <property type="entry name" value="Tup_N"/>
    <property type="match status" value="1"/>
</dbReference>
<evidence type="ECO:0000256" key="2">
    <source>
        <dbReference type="ARBA" id="ARBA00022574"/>
    </source>
</evidence>
<dbReference type="Gene3D" id="1.20.5.340">
    <property type="match status" value="1"/>
</dbReference>
<keyword evidence="2 6" id="KW-0853">WD repeat</keyword>
<dbReference type="PANTHER" id="PTHR19848">
    <property type="entry name" value="WD40 REPEAT PROTEIN"/>
    <property type="match status" value="1"/>
</dbReference>
<feature type="compositionally biased region" description="Polar residues" evidence="7">
    <location>
        <begin position="133"/>
        <end position="146"/>
    </location>
</feature>
<name>A0AAD7C7H4_9AGAR</name>
<evidence type="ECO:0000256" key="6">
    <source>
        <dbReference type="PROSITE-ProRule" id="PRU00221"/>
    </source>
</evidence>
<dbReference type="InterPro" id="IPR019775">
    <property type="entry name" value="WD40_repeat_CS"/>
</dbReference>
<dbReference type="SMART" id="SM00320">
    <property type="entry name" value="WD40"/>
    <property type="match status" value="7"/>
</dbReference>
<evidence type="ECO:0000259" key="8">
    <source>
        <dbReference type="Pfam" id="PF08581"/>
    </source>
</evidence>
<keyword evidence="5" id="KW-0804">Transcription</keyword>
<organism evidence="9 10">
    <name type="scientific">Roridomyces roridus</name>
    <dbReference type="NCBI Taxonomy" id="1738132"/>
    <lineage>
        <taxon>Eukaryota</taxon>
        <taxon>Fungi</taxon>
        <taxon>Dikarya</taxon>
        <taxon>Basidiomycota</taxon>
        <taxon>Agaricomycotina</taxon>
        <taxon>Agaricomycetes</taxon>
        <taxon>Agaricomycetidae</taxon>
        <taxon>Agaricales</taxon>
        <taxon>Marasmiineae</taxon>
        <taxon>Mycenaceae</taxon>
        <taxon>Roridomyces</taxon>
    </lineage>
</organism>
<feature type="compositionally biased region" description="Basic and acidic residues" evidence="7">
    <location>
        <begin position="163"/>
        <end position="184"/>
    </location>
</feature>
<feature type="repeat" description="WD" evidence="6">
    <location>
        <begin position="530"/>
        <end position="562"/>
    </location>
</feature>
<feature type="region of interest" description="Disordered" evidence="7">
    <location>
        <begin position="21"/>
        <end position="40"/>
    </location>
</feature>
<feature type="repeat" description="WD" evidence="6">
    <location>
        <begin position="374"/>
        <end position="408"/>
    </location>
</feature>
<dbReference type="SUPFAM" id="SSF50978">
    <property type="entry name" value="WD40 repeat-like"/>
    <property type="match status" value="1"/>
</dbReference>
<dbReference type="InterPro" id="IPR015943">
    <property type="entry name" value="WD40/YVTN_repeat-like_dom_sf"/>
</dbReference>
<evidence type="ECO:0000256" key="3">
    <source>
        <dbReference type="ARBA" id="ARBA00022737"/>
    </source>
</evidence>
<dbReference type="PROSITE" id="PS50294">
    <property type="entry name" value="WD_REPEATS_REGION"/>
    <property type="match status" value="6"/>
</dbReference>
<dbReference type="Pfam" id="PF00400">
    <property type="entry name" value="WD40"/>
    <property type="match status" value="7"/>
</dbReference>
<dbReference type="Proteomes" id="UP001221142">
    <property type="component" value="Unassembled WGS sequence"/>
</dbReference>
<feature type="repeat" description="WD" evidence="6">
    <location>
        <begin position="441"/>
        <end position="482"/>
    </location>
</feature>
<evidence type="ECO:0000313" key="9">
    <source>
        <dbReference type="EMBL" id="KAJ7641244.1"/>
    </source>
</evidence>
<protein>
    <submittedName>
        <fullName evidence="9">Chromatin associated protein</fullName>
    </submittedName>
</protein>
<dbReference type="AlphaFoldDB" id="A0AAD7C7H4"/>
<evidence type="ECO:0000256" key="4">
    <source>
        <dbReference type="ARBA" id="ARBA00023015"/>
    </source>
</evidence>
<evidence type="ECO:0000313" key="10">
    <source>
        <dbReference type="Proteomes" id="UP001221142"/>
    </source>
</evidence>